<evidence type="ECO:0000256" key="2">
    <source>
        <dbReference type="ARBA" id="ARBA00022448"/>
    </source>
</evidence>
<dbReference type="AlphaFoldDB" id="A0AAJ6K4T2"/>
<dbReference type="FunFam" id="3.40.50.300:FF:000221">
    <property type="entry name" value="Multidrug ABC transporter ATP-binding protein"/>
    <property type="match status" value="1"/>
</dbReference>
<dbReference type="GO" id="GO:0140359">
    <property type="term" value="F:ABC-type transporter activity"/>
    <property type="evidence" value="ECO:0007669"/>
    <property type="project" value="InterPro"/>
</dbReference>
<dbReference type="Pfam" id="PF00005">
    <property type="entry name" value="ABC_tran"/>
    <property type="match status" value="1"/>
</dbReference>
<evidence type="ECO:0000313" key="12">
    <source>
        <dbReference type="EMBL" id="WHQ80078.1"/>
    </source>
</evidence>
<keyword evidence="3" id="KW-1003">Cell membrane</keyword>
<feature type="domain" description="ABC transporter" evidence="10">
    <location>
        <begin position="330"/>
        <end position="565"/>
    </location>
</feature>
<dbReference type="Pfam" id="PF00664">
    <property type="entry name" value="ABC_membrane"/>
    <property type="match status" value="1"/>
</dbReference>
<dbReference type="EMBL" id="CP123751">
    <property type="protein sequence ID" value="WHQ80078.1"/>
    <property type="molecule type" value="Genomic_DNA"/>
</dbReference>
<dbReference type="PANTHER" id="PTHR24221:SF618">
    <property type="entry name" value="ABC TRANSPORTER ATP-BINDING PROTEIN_PERMEASE"/>
    <property type="match status" value="1"/>
</dbReference>
<dbReference type="InterPro" id="IPR003439">
    <property type="entry name" value="ABC_transporter-like_ATP-bd"/>
</dbReference>
<dbReference type="InterPro" id="IPR039421">
    <property type="entry name" value="Type_1_exporter"/>
</dbReference>
<evidence type="ECO:0000259" key="11">
    <source>
        <dbReference type="PROSITE" id="PS50929"/>
    </source>
</evidence>
<dbReference type="PROSITE" id="PS50929">
    <property type="entry name" value="ABC_TM1F"/>
    <property type="match status" value="1"/>
</dbReference>
<dbReference type="RefSeq" id="WP_283534672.1">
    <property type="nucleotide sequence ID" value="NZ_CP123751.1"/>
</dbReference>
<evidence type="ECO:0000256" key="1">
    <source>
        <dbReference type="ARBA" id="ARBA00004651"/>
    </source>
</evidence>
<evidence type="ECO:0000256" key="7">
    <source>
        <dbReference type="ARBA" id="ARBA00022989"/>
    </source>
</evidence>
<evidence type="ECO:0000259" key="10">
    <source>
        <dbReference type="PROSITE" id="PS50893"/>
    </source>
</evidence>
<evidence type="ECO:0000256" key="8">
    <source>
        <dbReference type="ARBA" id="ARBA00023136"/>
    </source>
</evidence>
<feature type="transmembrane region" description="Helical" evidence="9">
    <location>
        <begin position="277"/>
        <end position="296"/>
    </location>
</feature>
<name>A0AAJ6K4T2_9LACO</name>
<keyword evidence="6 12" id="KW-0067">ATP-binding</keyword>
<keyword evidence="7 9" id="KW-1133">Transmembrane helix</keyword>
<keyword evidence="5" id="KW-0547">Nucleotide-binding</keyword>
<feature type="domain" description="ABC transmembrane type-1" evidence="11">
    <location>
        <begin position="16"/>
        <end position="297"/>
    </location>
</feature>
<dbReference type="GO" id="GO:0005886">
    <property type="term" value="C:plasma membrane"/>
    <property type="evidence" value="ECO:0007669"/>
    <property type="project" value="UniProtKB-SubCell"/>
</dbReference>
<evidence type="ECO:0000256" key="3">
    <source>
        <dbReference type="ARBA" id="ARBA00022475"/>
    </source>
</evidence>
<evidence type="ECO:0000256" key="6">
    <source>
        <dbReference type="ARBA" id="ARBA00022840"/>
    </source>
</evidence>
<dbReference type="InterPro" id="IPR036640">
    <property type="entry name" value="ABC1_TM_sf"/>
</dbReference>
<dbReference type="SUPFAM" id="SSF90123">
    <property type="entry name" value="ABC transporter transmembrane region"/>
    <property type="match status" value="1"/>
</dbReference>
<accession>A0AAJ6K4T2</accession>
<comment type="subcellular location">
    <subcellularLocation>
        <location evidence="1">Cell membrane</location>
        <topology evidence="1">Multi-pass membrane protein</topology>
    </subcellularLocation>
</comment>
<feature type="transmembrane region" description="Helical" evidence="9">
    <location>
        <begin position="233"/>
        <end position="257"/>
    </location>
</feature>
<dbReference type="CDD" id="cd18548">
    <property type="entry name" value="ABC_6TM_Tm287_like"/>
    <property type="match status" value="1"/>
</dbReference>
<dbReference type="Gene3D" id="3.40.50.300">
    <property type="entry name" value="P-loop containing nucleotide triphosphate hydrolases"/>
    <property type="match status" value="1"/>
</dbReference>
<proteinExistence type="predicted"/>
<dbReference type="InterPro" id="IPR027417">
    <property type="entry name" value="P-loop_NTPase"/>
</dbReference>
<dbReference type="Proteomes" id="UP001238155">
    <property type="component" value="Chromosome"/>
</dbReference>
<dbReference type="InterPro" id="IPR011527">
    <property type="entry name" value="ABC1_TM_dom"/>
</dbReference>
<protein>
    <submittedName>
        <fullName evidence="12">ABC transporter ATP-binding protein</fullName>
    </submittedName>
</protein>
<reference evidence="12" key="1">
    <citation type="submission" date="2023-04" db="EMBL/GenBank/DDBJ databases">
        <title>Four porcine-derived lactic acid bacteria strains analyses and their evaluation as potential probiotics based on genomics.</title>
        <authorList>
            <person name="Niu D."/>
        </authorList>
    </citation>
    <scope>NUCLEOTIDE SEQUENCE</scope>
    <source>
        <strain evidence="12">ZSB1</strain>
    </source>
</reference>
<evidence type="ECO:0000256" key="4">
    <source>
        <dbReference type="ARBA" id="ARBA00022692"/>
    </source>
</evidence>
<evidence type="ECO:0000256" key="9">
    <source>
        <dbReference type="SAM" id="Phobius"/>
    </source>
</evidence>
<dbReference type="PROSITE" id="PS50893">
    <property type="entry name" value="ABC_TRANSPORTER_2"/>
    <property type="match status" value="1"/>
</dbReference>
<feature type="transmembrane region" description="Helical" evidence="9">
    <location>
        <begin position="12"/>
        <end position="31"/>
    </location>
</feature>
<dbReference type="InterPro" id="IPR003593">
    <property type="entry name" value="AAA+_ATPase"/>
</dbReference>
<feature type="transmembrane region" description="Helical" evidence="9">
    <location>
        <begin position="155"/>
        <end position="176"/>
    </location>
</feature>
<dbReference type="PANTHER" id="PTHR24221">
    <property type="entry name" value="ATP-BINDING CASSETTE SUB-FAMILY B"/>
    <property type="match status" value="1"/>
</dbReference>
<evidence type="ECO:0000256" key="5">
    <source>
        <dbReference type="ARBA" id="ARBA00022741"/>
    </source>
</evidence>
<feature type="transmembrane region" description="Helical" evidence="9">
    <location>
        <begin position="51"/>
        <end position="75"/>
    </location>
</feature>
<feature type="transmembrane region" description="Helical" evidence="9">
    <location>
        <begin position="122"/>
        <end position="149"/>
    </location>
</feature>
<gene>
    <name evidence="12" type="ORF">QFF56_09165</name>
</gene>
<keyword evidence="8 9" id="KW-0472">Membrane</keyword>
<organism evidence="12 13">
    <name type="scientific">Ligilactobacillus animalis</name>
    <dbReference type="NCBI Taxonomy" id="1605"/>
    <lineage>
        <taxon>Bacteria</taxon>
        <taxon>Bacillati</taxon>
        <taxon>Bacillota</taxon>
        <taxon>Bacilli</taxon>
        <taxon>Lactobacillales</taxon>
        <taxon>Lactobacillaceae</taxon>
        <taxon>Ligilactobacillus</taxon>
    </lineage>
</organism>
<evidence type="ECO:0000313" key="13">
    <source>
        <dbReference type="Proteomes" id="UP001238155"/>
    </source>
</evidence>
<sequence length="577" mass="63946">MEILKPHLKNYLGAIIGAVISIIVAAGASLLQPRILQFILDNLLKNDRQAMFNYGMILIALAVIGVIAGILNVYFAARVAQGVTSDLREETYRKIQTFSLSNIEKFSASTLVVRLINDMNQVLNVVMTTFMQVLRMPIMIIGAFVLGIVTIPRFWWLQVVMFLAVALVIGLTFPQLGKMFDRFQKKLDRSNTIAKEAMQGIRVIKSFNQQENEEERFGEVSDEMNDLNIKIGYVFSCLLPAFFLVCNVGITAVVYLVGINVENNPGELAAITSYIGYLMQMLFTLAFGGMTMAMYARGFVSLGRIKEVLDTKPDLTFDPNAPEVELDGTVEFDNVSFAYPGAENETLKNISFKVAPGESIGVIGATGSGKSTLAQLMTRLYDPTSGVVKVGGVDLREVNEGSLRKAVSLVLQKALLFSGKISDNLRQGDRNATTKDFRWAARISQAAEFVERYDDQYEHPVEERSANFSGGQKQRLSITRGVVGKPKVLILDDSTSALDAKSEKRVKEALEKELTQTTTFVIAEKIFSVMDADRIMVLDQGQIVALGSHQELLANSQAYREIYETQRAKDKIEEGEL</sequence>
<dbReference type="SUPFAM" id="SSF52540">
    <property type="entry name" value="P-loop containing nucleoside triphosphate hydrolases"/>
    <property type="match status" value="1"/>
</dbReference>
<dbReference type="Gene3D" id="1.20.1560.10">
    <property type="entry name" value="ABC transporter type 1, transmembrane domain"/>
    <property type="match status" value="1"/>
</dbReference>
<keyword evidence="4 9" id="KW-0812">Transmembrane</keyword>
<dbReference type="SMART" id="SM00382">
    <property type="entry name" value="AAA"/>
    <property type="match status" value="1"/>
</dbReference>
<dbReference type="GO" id="GO:0016887">
    <property type="term" value="F:ATP hydrolysis activity"/>
    <property type="evidence" value="ECO:0007669"/>
    <property type="project" value="InterPro"/>
</dbReference>
<dbReference type="GO" id="GO:0005524">
    <property type="term" value="F:ATP binding"/>
    <property type="evidence" value="ECO:0007669"/>
    <property type="project" value="UniProtKB-KW"/>
</dbReference>
<keyword evidence="2" id="KW-0813">Transport</keyword>